<organism evidence="3 4">
    <name type="scientific">Fibrobacter intestinalis</name>
    <dbReference type="NCBI Taxonomy" id="28122"/>
    <lineage>
        <taxon>Bacteria</taxon>
        <taxon>Pseudomonadati</taxon>
        <taxon>Fibrobacterota</taxon>
        <taxon>Fibrobacteria</taxon>
        <taxon>Fibrobacterales</taxon>
        <taxon>Fibrobacteraceae</taxon>
        <taxon>Fibrobacter</taxon>
    </lineage>
</organism>
<dbReference type="InterPro" id="IPR005586">
    <property type="entry name" value="ABC_trans_aux"/>
</dbReference>
<proteinExistence type="predicted"/>
<accession>A0A1M6XVP3</accession>
<feature type="chain" id="PRO_5012116117" evidence="1">
    <location>
        <begin position="23"/>
        <end position="192"/>
    </location>
</feature>
<sequence length="192" mass="21732">MKKILFAAALALLSACSTTTIQTRYYTLAPEPQFQAATPTPYTLSVKKFAIDPAYAQTNIVYRESPYDFMSYNNDMWASSPEYQVTSLVADNFKQSGLFQKVELRASAMPDLELSGFVTAIEEVDESERYAHVTLELSLHDLQKDSTLWKKNYDEKEPLESHEPRAIAKSASKLLNRYTANALSEIEKTLRP</sequence>
<gene>
    <name evidence="3" type="ORF">SAMN05720469_13511</name>
</gene>
<dbReference type="Gene3D" id="3.40.50.10610">
    <property type="entry name" value="ABC-type transport auxiliary lipoprotein component"/>
    <property type="match status" value="1"/>
</dbReference>
<dbReference type="RefSeq" id="WP_073305885.1">
    <property type="nucleotide sequence ID" value="NZ_FRAW01000035.1"/>
</dbReference>
<dbReference type="Pfam" id="PF03886">
    <property type="entry name" value="ABC_trans_aux"/>
    <property type="match status" value="1"/>
</dbReference>
<keyword evidence="4" id="KW-1185">Reference proteome</keyword>
<dbReference type="EMBL" id="FRAW01000035">
    <property type="protein sequence ID" value="SHL09959.1"/>
    <property type="molecule type" value="Genomic_DNA"/>
</dbReference>
<dbReference type="Proteomes" id="UP000184275">
    <property type="component" value="Unassembled WGS sequence"/>
</dbReference>
<dbReference type="AlphaFoldDB" id="A0A1M6XVP3"/>
<evidence type="ECO:0000313" key="3">
    <source>
        <dbReference type="EMBL" id="SHL09959.1"/>
    </source>
</evidence>
<name>A0A1M6XVP3_9BACT</name>
<feature type="domain" description="ABC-type transport auxiliary lipoprotein component" evidence="2">
    <location>
        <begin position="26"/>
        <end position="179"/>
    </location>
</feature>
<evidence type="ECO:0000313" key="4">
    <source>
        <dbReference type="Proteomes" id="UP000184275"/>
    </source>
</evidence>
<feature type="signal peptide" evidence="1">
    <location>
        <begin position="1"/>
        <end position="22"/>
    </location>
</feature>
<dbReference type="PROSITE" id="PS51257">
    <property type="entry name" value="PROKAR_LIPOPROTEIN"/>
    <property type="match status" value="1"/>
</dbReference>
<evidence type="ECO:0000256" key="1">
    <source>
        <dbReference type="SAM" id="SignalP"/>
    </source>
</evidence>
<dbReference type="SUPFAM" id="SSF159594">
    <property type="entry name" value="XCC0632-like"/>
    <property type="match status" value="1"/>
</dbReference>
<protein>
    <submittedName>
        <fullName evidence="3">ABC-type uncharacterized transport system, auxiliary component</fullName>
    </submittedName>
</protein>
<reference evidence="4" key="1">
    <citation type="submission" date="2016-11" db="EMBL/GenBank/DDBJ databases">
        <authorList>
            <person name="Varghese N."/>
            <person name="Submissions S."/>
        </authorList>
    </citation>
    <scope>NUCLEOTIDE SEQUENCE [LARGE SCALE GENOMIC DNA]</scope>
    <source>
        <strain evidence="4">UWOS</strain>
    </source>
</reference>
<keyword evidence="1" id="KW-0732">Signal</keyword>
<evidence type="ECO:0000259" key="2">
    <source>
        <dbReference type="Pfam" id="PF03886"/>
    </source>
</evidence>